<dbReference type="Pfam" id="PF05872">
    <property type="entry name" value="HerA_C"/>
    <property type="match status" value="1"/>
</dbReference>
<feature type="region of interest" description="Disordered" evidence="1">
    <location>
        <begin position="445"/>
        <end position="467"/>
    </location>
</feature>
<dbReference type="PANTHER" id="PTHR30121:SF6">
    <property type="entry name" value="SLR6007 PROTEIN"/>
    <property type="match status" value="1"/>
</dbReference>
<name>A0A378JH30_9GAMM</name>
<dbReference type="PANTHER" id="PTHR30121">
    <property type="entry name" value="UNCHARACTERIZED PROTEIN YJGR-RELATED"/>
    <property type="match status" value="1"/>
</dbReference>
<dbReference type="EMBL" id="UGOD01000001">
    <property type="protein sequence ID" value="STX50307.1"/>
    <property type="molecule type" value="Genomic_DNA"/>
</dbReference>
<organism evidence="3 4">
    <name type="scientific">Legionella busanensis</name>
    <dbReference type="NCBI Taxonomy" id="190655"/>
    <lineage>
        <taxon>Bacteria</taxon>
        <taxon>Pseudomonadati</taxon>
        <taxon>Pseudomonadota</taxon>
        <taxon>Gammaproteobacteria</taxon>
        <taxon>Legionellales</taxon>
        <taxon>Legionellaceae</taxon>
        <taxon>Legionella</taxon>
    </lineage>
</organism>
<dbReference type="Proteomes" id="UP000254794">
    <property type="component" value="Unassembled WGS sequence"/>
</dbReference>
<dbReference type="SUPFAM" id="SSF52540">
    <property type="entry name" value="P-loop containing nucleoside triphosphate hydrolases"/>
    <property type="match status" value="1"/>
</dbReference>
<dbReference type="InterPro" id="IPR033186">
    <property type="entry name" value="HerA_C"/>
</dbReference>
<protein>
    <submittedName>
        <fullName evidence="3">ATPase</fullName>
    </submittedName>
</protein>
<dbReference type="InterPro" id="IPR027417">
    <property type="entry name" value="P-loop_NTPase"/>
</dbReference>
<evidence type="ECO:0000313" key="4">
    <source>
        <dbReference type="Proteomes" id="UP000254794"/>
    </source>
</evidence>
<gene>
    <name evidence="3" type="primary">yjgR</name>
    <name evidence="3" type="ORF">NCTC13316_00383</name>
</gene>
<reference evidence="3 4" key="1">
    <citation type="submission" date="2018-06" db="EMBL/GenBank/DDBJ databases">
        <authorList>
            <consortium name="Pathogen Informatics"/>
            <person name="Doyle S."/>
        </authorList>
    </citation>
    <scope>NUCLEOTIDE SEQUENCE [LARGE SCALE GENOMIC DNA]</scope>
    <source>
        <strain evidence="3 4">NCTC13316</strain>
    </source>
</reference>
<sequence length="502" mass="55617">MNKPSISELAAPYQAHPVFSFSLGNILIDNKILPNASVNLLVKNFNRHGLIAGATGTGKTKTMQVLCEQLSQAGIPSLVMDIKGDVSGLAMPAVTSEFLKSRSQLLNIPFVPKAYPVELFTLSEKLLGIQLRTTLMDFGALLFARLLALNETQASIITVIFEYAKVNNLPFITLNDFKAILNFIQTEEGKADFKAQFGNVASTSINIILRKIIDLEAQGIQEFFSKPAFKINDLLRINAQGEGIISILRLMTMQENPKLFSTFMIKLLTDVYQKLPEIGDPPKPKLVLFIDEAHLIFNQANQTLLQLLETTVKLIRSKGVGIIFCTQTPSDIPASILSQLGLKIQHSLRAFTAKDRQAIKLVAQNFPPSDYYNIENLLTSLGIGEALVTALDDRGQPTPVVHCMMRPPASRMGSLTNQEADSIIIKSELLAYYKETKNEKSAAEVLASKRNSEPSKMNKNKQEKEPPSIITTLGKSSLFRQIVRQTFRELTRALLRAMGLKK</sequence>
<feature type="domain" description="Helicase HerA-like C-terminal" evidence="2">
    <location>
        <begin position="34"/>
        <end position="468"/>
    </location>
</feature>
<proteinExistence type="predicted"/>
<evidence type="ECO:0000313" key="3">
    <source>
        <dbReference type="EMBL" id="STX50307.1"/>
    </source>
</evidence>
<evidence type="ECO:0000256" key="1">
    <source>
        <dbReference type="SAM" id="MobiDB-lite"/>
    </source>
</evidence>
<dbReference type="RefSeq" id="WP_115330009.1">
    <property type="nucleotide sequence ID" value="NZ_CAAAHP010000009.1"/>
</dbReference>
<keyword evidence="4" id="KW-1185">Reference proteome</keyword>
<evidence type="ECO:0000259" key="2">
    <source>
        <dbReference type="Pfam" id="PF05872"/>
    </source>
</evidence>
<dbReference type="AlphaFoldDB" id="A0A378JH30"/>
<dbReference type="InterPro" id="IPR051162">
    <property type="entry name" value="T4SS_component"/>
</dbReference>
<dbReference type="OrthoDB" id="9758751at2"/>
<dbReference type="Gene3D" id="3.40.50.300">
    <property type="entry name" value="P-loop containing nucleotide triphosphate hydrolases"/>
    <property type="match status" value="2"/>
</dbReference>
<accession>A0A378JH30</accession>